<dbReference type="EMBL" id="QGKX02001521">
    <property type="protein sequence ID" value="KAF3508296.1"/>
    <property type="molecule type" value="Genomic_DNA"/>
</dbReference>
<evidence type="ECO:0008006" key="4">
    <source>
        <dbReference type="Google" id="ProtNLM"/>
    </source>
</evidence>
<dbReference type="AlphaFoldDB" id="A0A8S9NX44"/>
<accession>A0A8S9NX44</accession>
<organism evidence="2 3">
    <name type="scientific">Brassica cretica</name>
    <name type="common">Mustard</name>
    <dbReference type="NCBI Taxonomy" id="69181"/>
    <lineage>
        <taxon>Eukaryota</taxon>
        <taxon>Viridiplantae</taxon>
        <taxon>Streptophyta</taxon>
        <taxon>Embryophyta</taxon>
        <taxon>Tracheophyta</taxon>
        <taxon>Spermatophyta</taxon>
        <taxon>Magnoliopsida</taxon>
        <taxon>eudicotyledons</taxon>
        <taxon>Gunneridae</taxon>
        <taxon>Pentapetalae</taxon>
        <taxon>rosids</taxon>
        <taxon>malvids</taxon>
        <taxon>Brassicales</taxon>
        <taxon>Brassicaceae</taxon>
        <taxon>Brassiceae</taxon>
        <taxon>Brassica</taxon>
    </lineage>
</organism>
<protein>
    <recommendedName>
        <fullName evidence="4">Secreted protein</fullName>
    </recommendedName>
</protein>
<gene>
    <name evidence="2" type="ORF">F2Q69_00003996</name>
</gene>
<comment type="caution">
    <text evidence="2">The sequence shown here is derived from an EMBL/GenBank/DDBJ whole genome shotgun (WGS) entry which is preliminary data.</text>
</comment>
<name>A0A8S9NX44_BRACR</name>
<reference evidence="2" key="1">
    <citation type="submission" date="2019-12" db="EMBL/GenBank/DDBJ databases">
        <title>Genome sequencing and annotation of Brassica cretica.</title>
        <authorList>
            <person name="Studholme D.J."/>
            <person name="Sarris P."/>
        </authorList>
    </citation>
    <scope>NUCLEOTIDE SEQUENCE</scope>
    <source>
        <strain evidence="2">PFS-109/04</strain>
        <tissue evidence="2">Leaf</tissue>
    </source>
</reference>
<evidence type="ECO:0000256" key="1">
    <source>
        <dbReference type="SAM" id="SignalP"/>
    </source>
</evidence>
<evidence type="ECO:0000313" key="2">
    <source>
        <dbReference type="EMBL" id="KAF3508296.1"/>
    </source>
</evidence>
<feature type="chain" id="PRO_5035926417" description="Secreted protein" evidence="1">
    <location>
        <begin position="30"/>
        <end position="111"/>
    </location>
</feature>
<feature type="signal peptide" evidence="1">
    <location>
        <begin position="1"/>
        <end position="29"/>
    </location>
</feature>
<dbReference type="Proteomes" id="UP000712600">
    <property type="component" value="Unassembled WGS sequence"/>
</dbReference>
<keyword evidence="1" id="KW-0732">Signal</keyword>
<evidence type="ECO:0000313" key="3">
    <source>
        <dbReference type="Proteomes" id="UP000712600"/>
    </source>
</evidence>
<proteinExistence type="predicted"/>
<sequence>MRRRQIRRFIEPPLSASLALRLVFSSALSLEVSSAAAVQCFSGKSPTFSLRVTVVHPWAPALPLFKFRRGLHILKEALSSCLREPTSSFIHRLRRPLLHPTPDLKAALGLI</sequence>